<dbReference type="GO" id="GO:0015288">
    <property type="term" value="F:porin activity"/>
    <property type="evidence" value="ECO:0007669"/>
    <property type="project" value="UniProtKB-KW"/>
</dbReference>
<evidence type="ECO:0000256" key="3">
    <source>
        <dbReference type="ARBA" id="ARBA00022448"/>
    </source>
</evidence>
<dbReference type="GO" id="GO:0009279">
    <property type="term" value="C:cell outer membrane"/>
    <property type="evidence" value="ECO:0007669"/>
    <property type="project" value="UniProtKB-SubCell"/>
</dbReference>
<dbReference type="Pfam" id="PF13609">
    <property type="entry name" value="Porin_4"/>
    <property type="match status" value="1"/>
</dbReference>
<dbReference type="GO" id="GO:0006811">
    <property type="term" value="P:monoatomic ion transport"/>
    <property type="evidence" value="ECO:0007669"/>
    <property type="project" value="UniProtKB-KW"/>
</dbReference>
<dbReference type="AlphaFoldDB" id="A0A6N7LYG5"/>
<keyword evidence="8" id="KW-0626">Porin</keyword>
<dbReference type="InterPro" id="IPR050298">
    <property type="entry name" value="Gram-neg_bact_OMP"/>
</dbReference>
<protein>
    <submittedName>
        <fullName evidence="13">Porin</fullName>
    </submittedName>
</protein>
<evidence type="ECO:0000256" key="9">
    <source>
        <dbReference type="ARBA" id="ARBA00023136"/>
    </source>
</evidence>
<sequence>MKKNLLAIAVGAAVAMPALALADGPTVYGKVNVSLEQVEEDLAAGTDDADSQWQLDSNASRLGVKGDFDLDVANLKAVYKAEYEIAVDDGDSVFKQRNIYGGLEGGFGQLIAGNFDTPVKKGQGKIDQFNDLDGDIKHILTGETRSDNIIQYTTPKLAELVTIKAAFRPGEGDDLDVDGEPEDGLADTIYAAAEIETGGFFGSLSMAQNDTDSLEIDAQSGSALDIVRLVGAFSTDVFEVGAMYQIAEEAESNAAGDTGEESSVVLSGAFKVDRLKFKAQYGMTEADVNEDLELTLVGLGVDYKLAKASKVYTYFSEVEGDDGTDTLSDTTFGIGMEHKF</sequence>
<dbReference type="EMBL" id="WIRE01000001">
    <property type="protein sequence ID" value="MQX54446.1"/>
    <property type="molecule type" value="Genomic_DNA"/>
</dbReference>
<keyword evidence="14" id="KW-1185">Reference proteome</keyword>
<evidence type="ECO:0000256" key="2">
    <source>
        <dbReference type="ARBA" id="ARBA00011233"/>
    </source>
</evidence>
<feature type="signal peptide" evidence="11">
    <location>
        <begin position="1"/>
        <end position="22"/>
    </location>
</feature>
<keyword evidence="10" id="KW-0998">Cell outer membrane</keyword>
<dbReference type="GO" id="GO:0046930">
    <property type="term" value="C:pore complex"/>
    <property type="evidence" value="ECO:0007669"/>
    <property type="project" value="UniProtKB-KW"/>
</dbReference>
<dbReference type="CDD" id="cd00342">
    <property type="entry name" value="gram_neg_porins"/>
    <property type="match status" value="1"/>
</dbReference>
<feature type="domain" description="Porin" evidence="12">
    <location>
        <begin position="9"/>
        <end position="322"/>
    </location>
</feature>
<dbReference type="Proteomes" id="UP000469421">
    <property type="component" value="Unassembled WGS sequence"/>
</dbReference>
<evidence type="ECO:0000256" key="5">
    <source>
        <dbReference type="ARBA" id="ARBA00022692"/>
    </source>
</evidence>
<comment type="subcellular location">
    <subcellularLocation>
        <location evidence="1">Cell outer membrane</location>
        <topology evidence="1">Multi-pass membrane protein</topology>
    </subcellularLocation>
</comment>
<gene>
    <name evidence="13" type="ORF">GFN93_14420</name>
</gene>
<proteinExistence type="predicted"/>
<comment type="caution">
    <text evidence="13">The sequence shown here is derived from an EMBL/GenBank/DDBJ whole genome shotgun (WGS) entry which is preliminary data.</text>
</comment>
<comment type="subunit">
    <text evidence="2">Homotrimer.</text>
</comment>
<organism evidence="13 14">
    <name type="scientific">Alcanivorax sediminis</name>
    <dbReference type="NCBI Taxonomy" id="2663008"/>
    <lineage>
        <taxon>Bacteria</taxon>
        <taxon>Pseudomonadati</taxon>
        <taxon>Pseudomonadota</taxon>
        <taxon>Gammaproteobacteria</taxon>
        <taxon>Oceanospirillales</taxon>
        <taxon>Alcanivoracaceae</taxon>
        <taxon>Alcanivorax</taxon>
    </lineage>
</organism>
<evidence type="ECO:0000256" key="8">
    <source>
        <dbReference type="ARBA" id="ARBA00023114"/>
    </source>
</evidence>
<accession>A0A6N7LYG5</accession>
<keyword evidence="7" id="KW-0406">Ion transport</keyword>
<dbReference type="PANTHER" id="PTHR34501:SF9">
    <property type="entry name" value="MAJOR OUTER MEMBRANE PROTEIN P.IA"/>
    <property type="match status" value="1"/>
</dbReference>
<dbReference type="RefSeq" id="WP_153501716.1">
    <property type="nucleotide sequence ID" value="NZ_JBMZXE010000043.1"/>
</dbReference>
<keyword evidence="4" id="KW-1134">Transmembrane beta strand</keyword>
<keyword evidence="5" id="KW-0812">Transmembrane</keyword>
<evidence type="ECO:0000256" key="4">
    <source>
        <dbReference type="ARBA" id="ARBA00022452"/>
    </source>
</evidence>
<dbReference type="PANTHER" id="PTHR34501">
    <property type="entry name" value="PROTEIN YDDL-RELATED"/>
    <property type="match status" value="1"/>
</dbReference>
<keyword evidence="6 11" id="KW-0732">Signal</keyword>
<evidence type="ECO:0000256" key="6">
    <source>
        <dbReference type="ARBA" id="ARBA00022729"/>
    </source>
</evidence>
<reference evidence="13 14" key="1">
    <citation type="submission" date="2019-10" db="EMBL/GenBank/DDBJ databases">
        <title>Alcanivorax sp.PA15-N-34 draft genome sequence.</title>
        <authorList>
            <person name="Liao X."/>
            <person name="Shao Z."/>
        </authorList>
    </citation>
    <scope>NUCLEOTIDE SEQUENCE [LARGE SCALE GENOMIC DNA]</scope>
    <source>
        <strain evidence="13 14">PA15-N-34</strain>
    </source>
</reference>
<feature type="chain" id="PRO_5027037695" evidence="11">
    <location>
        <begin position="23"/>
        <end position="340"/>
    </location>
</feature>
<evidence type="ECO:0000256" key="7">
    <source>
        <dbReference type="ARBA" id="ARBA00023065"/>
    </source>
</evidence>
<keyword evidence="3" id="KW-0813">Transport</keyword>
<evidence type="ECO:0000256" key="10">
    <source>
        <dbReference type="ARBA" id="ARBA00023237"/>
    </source>
</evidence>
<evidence type="ECO:0000259" key="12">
    <source>
        <dbReference type="Pfam" id="PF13609"/>
    </source>
</evidence>
<dbReference type="InterPro" id="IPR033900">
    <property type="entry name" value="Gram_neg_porin_domain"/>
</dbReference>
<evidence type="ECO:0000256" key="11">
    <source>
        <dbReference type="SAM" id="SignalP"/>
    </source>
</evidence>
<dbReference type="SUPFAM" id="SSF56935">
    <property type="entry name" value="Porins"/>
    <property type="match status" value="1"/>
</dbReference>
<dbReference type="InterPro" id="IPR023614">
    <property type="entry name" value="Porin_dom_sf"/>
</dbReference>
<keyword evidence="9" id="KW-0472">Membrane</keyword>
<evidence type="ECO:0000313" key="13">
    <source>
        <dbReference type="EMBL" id="MQX54446.1"/>
    </source>
</evidence>
<evidence type="ECO:0000256" key="1">
    <source>
        <dbReference type="ARBA" id="ARBA00004571"/>
    </source>
</evidence>
<evidence type="ECO:0000313" key="14">
    <source>
        <dbReference type="Proteomes" id="UP000469421"/>
    </source>
</evidence>
<name>A0A6N7LYG5_9GAMM</name>
<dbReference type="Gene3D" id="2.40.160.10">
    <property type="entry name" value="Porin"/>
    <property type="match status" value="1"/>
</dbReference>